<name>A0A2S7T630_9FLAO</name>
<feature type="binding site" evidence="17">
    <location>
        <position position="324"/>
    </location>
    <ligand>
        <name>(6S)-NADPHX</name>
        <dbReference type="ChEBI" id="CHEBI:64076"/>
    </ligand>
</feature>
<evidence type="ECO:0000256" key="14">
    <source>
        <dbReference type="ARBA" id="ARBA00025153"/>
    </source>
</evidence>
<dbReference type="PANTHER" id="PTHR12592">
    <property type="entry name" value="ATP-DEPENDENT (S)-NAD(P)H-HYDRATE DEHYDRATASE FAMILY MEMBER"/>
    <property type="match status" value="1"/>
</dbReference>
<feature type="domain" description="YjeF N-terminal" evidence="21">
    <location>
        <begin position="9"/>
        <end position="216"/>
    </location>
</feature>
<evidence type="ECO:0000256" key="16">
    <source>
        <dbReference type="ARBA" id="ARBA00049209"/>
    </source>
</evidence>
<evidence type="ECO:0000259" key="21">
    <source>
        <dbReference type="PROSITE" id="PS51385"/>
    </source>
</evidence>
<comment type="catalytic activity">
    <reaction evidence="2 18 19">
        <text>(6R)-NADPHX = (6S)-NADPHX</text>
        <dbReference type="Rhea" id="RHEA:32227"/>
        <dbReference type="ChEBI" id="CHEBI:64076"/>
        <dbReference type="ChEBI" id="CHEBI:64077"/>
        <dbReference type="EC" id="5.1.99.6"/>
    </reaction>
</comment>
<dbReference type="InterPro" id="IPR029056">
    <property type="entry name" value="Ribokinase-like"/>
</dbReference>
<keyword evidence="10 17" id="KW-0520">NAD</keyword>
<dbReference type="NCBIfam" id="TIGR00197">
    <property type="entry name" value="yjeF_nterm"/>
    <property type="match status" value="1"/>
</dbReference>
<feature type="binding site" evidence="18">
    <location>
        <begin position="130"/>
        <end position="136"/>
    </location>
    <ligand>
        <name>(6S)-NADPHX</name>
        <dbReference type="ChEBI" id="CHEBI:64076"/>
    </ligand>
</feature>
<evidence type="ECO:0000256" key="13">
    <source>
        <dbReference type="ARBA" id="ARBA00023268"/>
    </source>
</evidence>
<dbReference type="EMBL" id="MQVX01000001">
    <property type="protein sequence ID" value="PQJ15389.1"/>
    <property type="molecule type" value="Genomic_DNA"/>
</dbReference>
<evidence type="ECO:0000256" key="10">
    <source>
        <dbReference type="ARBA" id="ARBA00023027"/>
    </source>
</evidence>
<dbReference type="GO" id="GO:0052855">
    <property type="term" value="F:ADP-dependent NAD(P)H-hydrate dehydratase activity"/>
    <property type="evidence" value="ECO:0007669"/>
    <property type="project" value="UniProtKB-UniRule"/>
</dbReference>
<dbReference type="Gene3D" id="3.40.1190.20">
    <property type="match status" value="1"/>
</dbReference>
<dbReference type="GO" id="GO:0052856">
    <property type="term" value="F:NAD(P)HX epimerase activity"/>
    <property type="evidence" value="ECO:0007669"/>
    <property type="project" value="UniProtKB-UniRule"/>
</dbReference>
<comment type="function">
    <text evidence="14 19">Bifunctional enzyme that catalyzes the epimerization of the S- and R-forms of NAD(P)HX and the dehydration of the S-form of NAD(P)HX at the expense of ADP, which is converted to AMP. This allows the repair of both epimers of NAD(P)HX, a damaged form of NAD(P)H that is a result of enzymatic or heat-dependent hydration.</text>
</comment>
<keyword evidence="22" id="KW-0808">Transferase</keyword>
<dbReference type="HAMAP" id="MF_01966">
    <property type="entry name" value="NADHX_epimerase"/>
    <property type="match status" value="1"/>
</dbReference>
<comment type="cofactor">
    <cofactor evidence="17">
        <name>Mg(2+)</name>
        <dbReference type="ChEBI" id="CHEBI:18420"/>
    </cofactor>
</comment>
<keyword evidence="5 18" id="KW-0479">Metal-binding</keyword>
<comment type="similarity">
    <text evidence="3 19">In the N-terminal section; belongs to the NnrE/AIBP family.</text>
</comment>
<evidence type="ECO:0000313" key="22">
    <source>
        <dbReference type="EMBL" id="PQJ15389.1"/>
    </source>
</evidence>
<dbReference type="GO" id="GO:0110051">
    <property type="term" value="P:metabolite repair"/>
    <property type="evidence" value="ECO:0007669"/>
    <property type="project" value="TreeGrafter"/>
</dbReference>
<dbReference type="PROSITE" id="PS01050">
    <property type="entry name" value="YJEF_C_2"/>
    <property type="match status" value="1"/>
</dbReference>
<comment type="catalytic activity">
    <reaction evidence="1 18 19">
        <text>(6R)-NADHX = (6S)-NADHX</text>
        <dbReference type="Rhea" id="RHEA:32215"/>
        <dbReference type="ChEBI" id="CHEBI:64074"/>
        <dbReference type="ChEBI" id="CHEBI:64075"/>
        <dbReference type="EC" id="5.1.99.6"/>
    </reaction>
</comment>
<dbReference type="Gene3D" id="3.40.50.10260">
    <property type="entry name" value="YjeF N-terminal domain"/>
    <property type="match status" value="1"/>
</dbReference>
<dbReference type="InterPro" id="IPR017953">
    <property type="entry name" value="Carbohydrate_kinase_pred_CS"/>
</dbReference>
<evidence type="ECO:0000256" key="18">
    <source>
        <dbReference type="HAMAP-Rule" id="MF_01966"/>
    </source>
</evidence>
<keyword evidence="23" id="KW-1185">Reference proteome</keyword>
<dbReference type="Pfam" id="PF01256">
    <property type="entry name" value="Carb_kinase"/>
    <property type="match status" value="1"/>
</dbReference>
<dbReference type="NCBIfam" id="TIGR00196">
    <property type="entry name" value="yjeF_cterm"/>
    <property type="match status" value="1"/>
</dbReference>
<evidence type="ECO:0000256" key="15">
    <source>
        <dbReference type="ARBA" id="ARBA00048238"/>
    </source>
</evidence>
<gene>
    <name evidence="18" type="primary">nnrE</name>
    <name evidence="17" type="synonym">nnrD</name>
    <name evidence="22" type="ORF">BST99_06235</name>
</gene>
<dbReference type="EC" id="5.1.99.6" evidence="19"/>
<reference evidence="23" key="1">
    <citation type="submission" date="2016-11" db="EMBL/GenBank/DDBJ databases">
        <title>Trade-off between light-utilization and light-protection in marine flavobacteria.</title>
        <authorList>
            <person name="Kumagai Y."/>
            <person name="Yoshizawa S."/>
            <person name="Kogure K."/>
        </authorList>
    </citation>
    <scope>NUCLEOTIDE SEQUENCE [LARGE SCALE GENOMIC DNA]</scope>
    <source>
        <strain evidence="23">SG-18</strain>
    </source>
</reference>
<feature type="binding site" evidence="17">
    <location>
        <begin position="411"/>
        <end position="415"/>
    </location>
    <ligand>
        <name>AMP</name>
        <dbReference type="ChEBI" id="CHEBI:456215"/>
    </ligand>
</feature>
<protein>
    <recommendedName>
        <fullName evidence="19">Bifunctional NAD(P)H-hydrate repair enzyme</fullName>
    </recommendedName>
    <alternativeName>
        <fullName evidence="19">Nicotinamide nucleotide repair protein</fullName>
    </alternativeName>
    <domain>
        <recommendedName>
            <fullName evidence="19">ADP-dependent (S)-NAD(P)H-hydrate dehydratase</fullName>
            <ecNumber evidence="19">4.2.1.136</ecNumber>
        </recommendedName>
        <alternativeName>
            <fullName evidence="19">ADP-dependent NAD(P)HX dehydratase</fullName>
        </alternativeName>
    </domain>
    <domain>
        <recommendedName>
            <fullName evidence="19">NAD(P)H-hydrate epimerase</fullName>
            <ecNumber evidence="19">5.1.99.6</ecNumber>
        </recommendedName>
    </domain>
</protein>
<dbReference type="CDD" id="cd01171">
    <property type="entry name" value="YXKO-related"/>
    <property type="match status" value="1"/>
</dbReference>
<dbReference type="PROSITE" id="PS51385">
    <property type="entry name" value="YJEF_N"/>
    <property type="match status" value="1"/>
</dbReference>
<dbReference type="RefSeq" id="WP_105001040.1">
    <property type="nucleotide sequence ID" value="NZ_MQVX01000001.1"/>
</dbReference>
<keyword evidence="9 18" id="KW-0630">Potassium</keyword>
<evidence type="ECO:0000256" key="9">
    <source>
        <dbReference type="ARBA" id="ARBA00022958"/>
    </source>
</evidence>
<evidence type="ECO:0000256" key="8">
    <source>
        <dbReference type="ARBA" id="ARBA00022857"/>
    </source>
</evidence>
<dbReference type="GO" id="GO:0016301">
    <property type="term" value="F:kinase activity"/>
    <property type="evidence" value="ECO:0007669"/>
    <property type="project" value="UniProtKB-KW"/>
</dbReference>
<comment type="cofactor">
    <cofactor evidence="18 19">
        <name>K(+)</name>
        <dbReference type="ChEBI" id="CHEBI:29103"/>
    </cofactor>
    <text evidence="18 19">Binds 1 potassium ion per subunit.</text>
</comment>
<comment type="caution">
    <text evidence="22">The sequence shown here is derived from an EMBL/GenBank/DDBJ whole genome shotgun (WGS) entry which is preliminary data.</text>
</comment>
<comment type="similarity">
    <text evidence="18">Belongs to the NnrE/AIBP family.</text>
</comment>
<dbReference type="InterPro" id="IPR000631">
    <property type="entry name" value="CARKD"/>
</dbReference>
<evidence type="ECO:0000256" key="4">
    <source>
        <dbReference type="ARBA" id="ARBA00009524"/>
    </source>
</evidence>
<dbReference type="PANTHER" id="PTHR12592:SF0">
    <property type="entry name" value="ATP-DEPENDENT (S)-NAD(P)H-HYDRATE DEHYDRATASE"/>
    <property type="match status" value="1"/>
</dbReference>
<dbReference type="PROSITE" id="PS51383">
    <property type="entry name" value="YJEF_C_3"/>
    <property type="match status" value="1"/>
</dbReference>
<feature type="binding site" evidence="17">
    <location>
        <position position="439"/>
    </location>
    <ligand>
        <name>AMP</name>
        <dbReference type="ChEBI" id="CHEBI:456215"/>
    </ligand>
</feature>
<feature type="binding site" evidence="18">
    <location>
        <begin position="58"/>
        <end position="62"/>
    </location>
    <ligand>
        <name>(6S)-NADPHX</name>
        <dbReference type="ChEBI" id="CHEBI:64076"/>
    </ligand>
</feature>
<dbReference type="InterPro" id="IPR030677">
    <property type="entry name" value="Nnr"/>
</dbReference>
<evidence type="ECO:0000256" key="19">
    <source>
        <dbReference type="PIRNR" id="PIRNR017184"/>
    </source>
</evidence>
<keyword evidence="11 18" id="KW-0413">Isomerase</keyword>
<evidence type="ECO:0000256" key="11">
    <source>
        <dbReference type="ARBA" id="ARBA00023235"/>
    </source>
</evidence>
<organism evidence="22 23">
    <name type="scientific">Aureicoccus marinus</name>
    <dbReference type="NCBI Taxonomy" id="754435"/>
    <lineage>
        <taxon>Bacteria</taxon>
        <taxon>Pseudomonadati</taxon>
        <taxon>Bacteroidota</taxon>
        <taxon>Flavobacteriia</taxon>
        <taxon>Flavobacteriales</taxon>
        <taxon>Flavobacteriaceae</taxon>
        <taxon>Aureicoccus</taxon>
    </lineage>
</organism>
<dbReference type="Proteomes" id="UP000239366">
    <property type="component" value="Unassembled WGS sequence"/>
</dbReference>
<evidence type="ECO:0000256" key="3">
    <source>
        <dbReference type="ARBA" id="ARBA00006001"/>
    </source>
</evidence>
<evidence type="ECO:0000256" key="12">
    <source>
        <dbReference type="ARBA" id="ARBA00023239"/>
    </source>
</evidence>
<keyword evidence="8 17" id="KW-0521">NADP</keyword>
<keyword evidence="7 17" id="KW-0067">ATP-binding</keyword>
<feature type="binding site" evidence="18">
    <location>
        <position position="126"/>
    </location>
    <ligand>
        <name>K(+)</name>
        <dbReference type="ChEBI" id="CHEBI:29103"/>
    </ligand>
</feature>
<feature type="binding site" evidence="17">
    <location>
        <position position="376"/>
    </location>
    <ligand>
        <name>(6S)-NADPHX</name>
        <dbReference type="ChEBI" id="CHEBI:64076"/>
    </ligand>
</feature>
<comment type="function">
    <text evidence="18">Catalyzes the epimerization of the S- and R-forms of NAD(P)HX, a damaged form of NAD(P)H that is a result of enzymatic or heat-dependent hydration. This is a prerequisite for the S-specific NAD(P)H-hydrate dehydratase to allow the repair of both epimers of NAD(P)HX.</text>
</comment>
<feature type="binding site" evidence="17">
    <location>
        <position position="261"/>
    </location>
    <ligand>
        <name>(6S)-NADPHX</name>
        <dbReference type="ChEBI" id="CHEBI:64076"/>
    </ligand>
</feature>
<accession>A0A2S7T630</accession>
<evidence type="ECO:0000256" key="2">
    <source>
        <dbReference type="ARBA" id="ARBA00000909"/>
    </source>
</evidence>
<evidence type="ECO:0000256" key="5">
    <source>
        <dbReference type="ARBA" id="ARBA00022723"/>
    </source>
</evidence>
<keyword evidence="13" id="KW-0511">Multifunctional enzyme</keyword>
<dbReference type="GO" id="GO:0046872">
    <property type="term" value="F:metal ion binding"/>
    <property type="evidence" value="ECO:0007669"/>
    <property type="project" value="UniProtKB-UniRule"/>
</dbReference>
<comment type="subunit">
    <text evidence="17">Homotetramer.</text>
</comment>
<keyword evidence="22" id="KW-0418">Kinase</keyword>
<evidence type="ECO:0000256" key="6">
    <source>
        <dbReference type="ARBA" id="ARBA00022741"/>
    </source>
</evidence>
<comment type="caution">
    <text evidence="18">Lacks conserved residue(s) required for the propagation of feature annotation.</text>
</comment>
<comment type="catalytic activity">
    <reaction evidence="16 17 19">
        <text>(6S)-NADPHX + ADP = AMP + phosphate + NADPH + H(+)</text>
        <dbReference type="Rhea" id="RHEA:32235"/>
        <dbReference type="ChEBI" id="CHEBI:15378"/>
        <dbReference type="ChEBI" id="CHEBI:43474"/>
        <dbReference type="ChEBI" id="CHEBI:57783"/>
        <dbReference type="ChEBI" id="CHEBI:64076"/>
        <dbReference type="ChEBI" id="CHEBI:456215"/>
        <dbReference type="ChEBI" id="CHEBI:456216"/>
        <dbReference type="EC" id="4.2.1.136"/>
    </reaction>
</comment>
<keyword evidence="12 17" id="KW-0456">Lyase</keyword>
<keyword evidence="6 17" id="KW-0547">Nucleotide-binding</keyword>
<evidence type="ECO:0000256" key="7">
    <source>
        <dbReference type="ARBA" id="ARBA00022840"/>
    </source>
</evidence>
<dbReference type="OrthoDB" id="9806925at2"/>
<dbReference type="EC" id="4.2.1.136" evidence="19"/>
<dbReference type="AlphaFoldDB" id="A0A2S7T630"/>
<dbReference type="GO" id="GO:0005524">
    <property type="term" value="F:ATP binding"/>
    <property type="evidence" value="ECO:0007669"/>
    <property type="project" value="UniProtKB-UniRule"/>
</dbReference>
<dbReference type="PIRSF" id="PIRSF017184">
    <property type="entry name" value="Nnr"/>
    <property type="match status" value="1"/>
</dbReference>
<proteinExistence type="inferred from homology"/>
<dbReference type="SUPFAM" id="SSF64153">
    <property type="entry name" value="YjeF N-terminal domain-like"/>
    <property type="match status" value="1"/>
</dbReference>
<dbReference type="Pfam" id="PF03853">
    <property type="entry name" value="YjeF_N"/>
    <property type="match status" value="1"/>
</dbReference>
<sequence>MKIFSRDQIYNADRLTIERQGLAAGELMERAAEASFNYIHSRLQGSPTPIVVLAGTGNNGGDGLALARHLMEHGYHVEVYMVQVRKERSPEFLQNLERLRERKCWPELLEEKGPRPELGQQHIVVDAIFGIGLNRVPDPWILELFQYINAAPSFVVSLDIASGLFLDRHTEPGQSVEAEVVLSFQFPKLPFFLPETGSSVHGWEVLDIGLDPAVLAETPAEFHWIYGDLLKPAYRGRGRFAHKGQMGHAAVLGGSTGKIGAVRLAAEAVLTAGAGKVTARTPRSGLVPLQVGLPEAMVEVDKGKDALESFALSVKPQVVALGMGMGTAAATVQAFTTFLEEKPQMPLVIDADGLNILGQNRELLDLLPPSTVLLPHPGELKILIGEWTDDFDKLEKARAFVKQYDCVLVIKGAHTLTLYRELGYFNSSGNPGMATAGSGDVLAGIVAGLIAQGYSPLDAALVGVFLHGLSGDLAVRDMGYEALRASHLIQYLGVAFRQWLQPPAPAEGQQEG</sequence>
<dbReference type="SUPFAM" id="SSF53613">
    <property type="entry name" value="Ribokinase-like"/>
    <property type="match status" value="1"/>
</dbReference>
<comment type="similarity">
    <text evidence="17">Belongs to the NnrD/CARKD family.</text>
</comment>
<dbReference type="HAMAP" id="MF_01965">
    <property type="entry name" value="NADHX_dehydratase"/>
    <property type="match status" value="1"/>
</dbReference>
<evidence type="ECO:0000259" key="20">
    <source>
        <dbReference type="PROSITE" id="PS51383"/>
    </source>
</evidence>
<feature type="binding site" evidence="18">
    <location>
        <position position="59"/>
    </location>
    <ligand>
        <name>K(+)</name>
        <dbReference type="ChEBI" id="CHEBI:29103"/>
    </ligand>
</feature>
<feature type="binding site" evidence="18">
    <location>
        <position position="159"/>
    </location>
    <ligand>
        <name>(6S)-NADPHX</name>
        <dbReference type="ChEBI" id="CHEBI:64076"/>
    </ligand>
</feature>
<dbReference type="GO" id="GO:0046496">
    <property type="term" value="P:nicotinamide nucleotide metabolic process"/>
    <property type="evidence" value="ECO:0007669"/>
    <property type="project" value="UniProtKB-UniRule"/>
</dbReference>
<feature type="binding site" evidence="18">
    <location>
        <position position="162"/>
    </location>
    <ligand>
        <name>K(+)</name>
        <dbReference type="ChEBI" id="CHEBI:29103"/>
    </ligand>
</feature>
<comment type="function">
    <text evidence="17">Catalyzes the dehydration of the S-form of NAD(P)HX at the expense of ADP, which is converted to AMP. Together with NAD(P)HX epimerase, which catalyzes the epimerization of the S- and R-forms, the enzyme allows the repair of both epimers of NAD(P)HX, a damaged form of NAD(P)H that is a result of enzymatic or heat-dependent hydration.</text>
</comment>
<dbReference type="InterPro" id="IPR004443">
    <property type="entry name" value="YjeF_N_dom"/>
</dbReference>
<comment type="catalytic activity">
    <reaction evidence="15 17 19">
        <text>(6S)-NADHX + ADP = AMP + phosphate + NADH + H(+)</text>
        <dbReference type="Rhea" id="RHEA:32223"/>
        <dbReference type="ChEBI" id="CHEBI:15378"/>
        <dbReference type="ChEBI" id="CHEBI:43474"/>
        <dbReference type="ChEBI" id="CHEBI:57945"/>
        <dbReference type="ChEBI" id="CHEBI:64074"/>
        <dbReference type="ChEBI" id="CHEBI:456215"/>
        <dbReference type="ChEBI" id="CHEBI:456216"/>
        <dbReference type="EC" id="4.2.1.136"/>
    </reaction>
</comment>
<evidence type="ECO:0000313" key="23">
    <source>
        <dbReference type="Proteomes" id="UP000239366"/>
    </source>
</evidence>
<dbReference type="InterPro" id="IPR036652">
    <property type="entry name" value="YjeF_N_dom_sf"/>
</dbReference>
<evidence type="ECO:0000256" key="17">
    <source>
        <dbReference type="HAMAP-Rule" id="MF_01965"/>
    </source>
</evidence>
<comment type="similarity">
    <text evidence="4 19">In the C-terminal section; belongs to the NnrD/CARKD family.</text>
</comment>
<feature type="domain" description="YjeF C-terminal" evidence="20">
    <location>
        <begin position="226"/>
        <end position="499"/>
    </location>
</feature>
<feature type="binding site" evidence="17">
    <location>
        <position position="440"/>
    </location>
    <ligand>
        <name>(6S)-NADPHX</name>
        <dbReference type="ChEBI" id="CHEBI:64076"/>
    </ligand>
</feature>
<evidence type="ECO:0000256" key="1">
    <source>
        <dbReference type="ARBA" id="ARBA00000013"/>
    </source>
</evidence>